<protein>
    <recommendedName>
        <fullName evidence="4">DUF3829 domain-containing protein</fullName>
    </recommendedName>
</protein>
<dbReference type="Proteomes" id="UP000477680">
    <property type="component" value="Chromosome"/>
</dbReference>
<dbReference type="SUPFAM" id="SSF55961">
    <property type="entry name" value="Bet v1-like"/>
    <property type="match status" value="1"/>
</dbReference>
<dbReference type="RefSeq" id="WP_163496426.1">
    <property type="nucleotide sequence ID" value="NZ_CP048711.1"/>
</dbReference>
<reference evidence="2 3" key="1">
    <citation type="submission" date="2020-02" db="EMBL/GenBank/DDBJ databases">
        <title>Genome sequencing for Kineobactrum sp. M2.</title>
        <authorList>
            <person name="Park S.-J."/>
        </authorList>
    </citation>
    <scope>NUCLEOTIDE SEQUENCE [LARGE SCALE GENOMIC DNA]</scope>
    <source>
        <strain evidence="2 3">M2</strain>
    </source>
</reference>
<feature type="signal peptide" evidence="1">
    <location>
        <begin position="1"/>
        <end position="19"/>
    </location>
</feature>
<evidence type="ECO:0000256" key="1">
    <source>
        <dbReference type="SAM" id="SignalP"/>
    </source>
</evidence>
<accession>A0A6C0U4Z7</accession>
<gene>
    <name evidence="2" type="ORF">G3T16_17975</name>
</gene>
<organism evidence="2 3">
    <name type="scientific">Kineobactrum salinum</name>
    <dbReference type="NCBI Taxonomy" id="2708301"/>
    <lineage>
        <taxon>Bacteria</taxon>
        <taxon>Pseudomonadati</taxon>
        <taxon>Pseudomonadota</taxon>
        <taxon>Gammaproteobacteria</taxon>
        <taxon>Cellvibrionales</taxon>
        <taxon>Halieaceae</taxon>
        <taxon>Kineobactrum</taxon>
    </lineage>
</organism>
<evidence type="ECO:0000313" key="2">
    <source>
        <dbReference type="EMBL" id="QIB66998.1"/>
    </source>
</evidence>
<feature type="chain" id="PRO_5025671489" description="DUF3829 domain-containing protein" evidence="1">
    <location>
        <begin position="20"/>
        <end position="257"/>
    </location>
</feature>
<evidence type="ECO:0008006" key="4">
    <source>
        <dbReference type="Google" id="ProtNLM"/>
    </source>
</evidence>
<name>A0A6C0U4Z7_9GAMM</name>
<dbReference type="EMBL" id="CP048711">
    <property type="protein sequence ID" value="QIB66998.1"/>
    <property type="molecule type" value="Genomic_DNA"/>
</dbReference>
<dbReference type="KEGG" id="kim:G3T16_17975"/>
<evidence type="ECO:0000313" key="3">
    <source>
        <dbReference type="Proteomes" id="UP000477680"/>
    </source>
</evidence>
<keyword evidence="1" id="KW-0732">Signal</keyword>
<proteinExistence type="predicted"/>
<sequence>MPNNLLIASLLTLCLSAMAADEAQLSDKAPVSVTVSLFNYAAVDIDASADRVWQLIQDYYLQVEGIAPSGYESAPLADDPAAYISGYRMVLRDEANQLIDERKVYITELDEAARRLSLYAHYLGDPQSDMRVHATYEAIETGDGARYALYAHTLLNIQVPEGKPAADYIQAQAMNLREQSQHFLDQHLDVTKRYLEAGDDETGESTSQRLDALMRDFWAAQVEAMPLAATPFPDRQAYRDYSSRPKAFGRYAEEKST</sequence>
<dbReference type="AlphaFoldDB" id="A0A6C0U4Z7"/>
<keyword evidence="3" id="KW-1185">Reference proteome</keyword>